<sequence length="74" mass="8235">MPRNLSTILSKIIVLVKRVAVGFIVPSSARVHSREFRETESSPKLQGWKFHASSLSTPFGPTSKGKILVVPRYI</sequence>
<dbReference type="EMBL" id="FJUX01000027">
    <property type="protein sequence ID" value="CZS96637.1"/>
    <property type="molecule type" value="Genomic_DNA"/>
</dbReference>
<gene>
    <name evidence="2" type="ORF">RAG0_05889</name>
</gene>
<organism evidence="2 3">
    <name type="scientific">Rhynchosporium agropyri</name>
    <dbReference type="NCBI Taxonomy" id="914238"/>
    <lineage>
        <taxon>Eukaryota</taxon>
        <taxon>Fungi</taxon>
        <taxon>Dikarya</taxon>
        <taxon>Ascomycota</taxon>
        <taxon>Pezizomycotina</taxon>
        <taxon>Leotiomycetes</taxon>
        <taxon>Helotiales</taxon>
        <taxon>Ploettnerulaceae</taxon>
        <taxon>Rhynchosporium</taxon>
    </lineage>
</organism>
<evidence type="ECO:0000313" key="3">
    <source>
        <dbReference type="Proteomes" id="UP000178912"/>
    </source>
</evidence>
<reference evidence="3" key="1">
    <citation type="submission" date="2016-03" db="EMBL/GenBank/DDBJ databases">
        <authorList>
            <person name="Guldener U."/>
        </authorList>
    </citation>
    <scope>NUCLEOTIDE SEQUENCE [LARGE SCALE GENOMIC DNA]</scope>
    <source>
        <strain evidence="3">04CH-RAC-A.6.1</strain>
    </source>
</reference>
<proteinExistence type="predicted"/>
<evidence type="ECO:0000256" key="1">
    <source>
        <dbReference type="SAM" id="SignalP"/>
    </source>
</evidence>
<dbReference type="Proteomes" id="UP000178912">
    <property type="component" value="Unassembled WGS sequence"/>
</dbReference>
<keyword evidence="1" id="KW-0732">Signal</keyword>
<dbReference type="AlphaFoldDB" id="A0A1E1KF32"/>
<evidence type="ECO:0000313" key="2">
    <source>
        <dbReference type="EMBL" id="CZS96637.1"/>
    </source>
</evidence>
<feature type="signal peptide" evidence="1">
    <location>
        <begin position="1"/>
        <end position="22"/>
    </location>
</feature>
<name>A0A1E1KF32_9HELO</name>
<accession>A0A1E1KF32</accession>
<feature type="chain" id="PRO_5009445986" evidence="1">
    <location>
        <begin position="23"/>
        <end position="74"/>
    </location>
</feature>
<keyword evidence="3" id="KW-1185">Reference proteome</keyword>
<protein>
    <submittedName>
        <fullName evidence="2">Uncharacterized protein</fullName>
    </submittedName>
</protein>